<evidence type="ECO:0000256" key="1">
    <source>
        <dbReference type="SAM" id="MobiDB-lite"/>
    </source>
</evidence>
<name>A0A5A7RD94_STRAF</name>
<sequence>MKSFVFTLVEVIKKRFWSLQETEKIRDVIYTEKRFPCSKNLNAGVFSGRDPPSGKGLTTHCRRRPAADCQAVLPNRRKNGGYQRAELGPALDRHHGRSRWHALSGGSLGTGDAGKSSQLGTNINGGFNCPHNK</sequence>
<evidence type="ECO:0000313" key="2">
    <source>
        <dbReference type="EMBL" id="GER54304.1"/>
    </source>
</evidence>
<keyword evidence="2" id="KW-0240">DNA-directed RNA polymerase</keyword>
<protein>
    <submittedName>
        <fullName evidence="2">DNA-directed RNA polymerase subunit beta</fullName>
    </submittedName>
</protein>
<dbReference type="EMBL" id="BKCP01011070">
    <property type="protein sequence ID" value="GER54304.1"/>
    <property type="molecule type" value="Genomic_DNA"/>
</dbReference>
<organism evidence="2 3">
    <name type="scientific">Striga asiatica</name>
    <name type="common">Asiatic witchweed</name>
    <name type="synonym">Buchnera asiatica</name>
    <dbReference type="NCBI Taxonomy" id="4170"/>
    <lineage>
        <taxon>Eukaryota</taxon>
        <taxon>Viridiplantae</taxon>
        <taxon>Streptophyta</taxon>
        <taxon>Embryophyta</taxon>
        <taxon>Tracheophyta</taxon>
        <taxon>Spermatophyta</taxon>
        <taxon>Magnoliopsida</taxon>
        <taxon>eudicotyledons</taxon>
        <taxon>Gunneridae</taxon>
        <taxon>Pentapetalae</taxon>
        <taxon>asterids</taxon>
        <taxon>lamiids</taxon>
        <taxon>Lamiales</taxon>
        <taxon>Orobanchaceae</taxon>
        <taxon>Buchnereae</taxon>
        <taxon>Striga</taxon>
    </lineage>
</organism>
<keyword evidence="3" id="KW-1185">Reference proteome</keyword>
<reference evidence="3" key="1">
    <citation type="journal article" date="2019" name="Curr. Biol.">
        <title>Genome Sequence of Striga asiatica Provides Insight into the Evolution of Plant Parasitism.</title>
        <authorList>
            <person name="Yoshida S."/>
            <person name="Kim S."/>
            <person name="Wafula E.K."/>
            <person name="Tanskanen J."/>
            <person name="Kim Y.M."/>
            <person name="Honaas L."/>
            <person name="Yang Z."/>
            <person name="Spallek T."/>
            <person name="Conn C.E."/>
            <person name="Ichihashi Y."/>
            <person name="Cheong K."/>
            <person name="Cui S."/>
            <person name="Der J.P."/>
            <person name="Gundlach H."/>
            <person name="Jiao Y."/>
            <person name="Hori C."/>
            <person name="Ishida J.K."/>
            <person name="Kasahara H."/>
            <person name="Kiba T."/>
            <person name="Kim M.S."/>
            <person name="Koo N."/>
            <person name="Laohavisit A."/>
            <person name="Lee Y.H."/>
            <person name="Lumba S."/>
            <person name="McCourt P."/>
            <person name="Mortimer J.C."/>
            <person name="Mutuku J.M."/>
            <person name="Nomura T."/>
            <person name="Sasaki-Sekimoto Y."/>
            <person name="Seto Y."/>
            <person name="Wang Y."/>
            <person name="Wakatake T."/>
            <person name="Sakakibara H."/>
            <person name="Demura T."/>
            <person name="Yamaguchi S."/>
            <person name="Yoneyama K."/>
            <person name="Manabe R.I."/>
            <person name="Nelson D.C."/>
            <person name="Schulman A.H."/>
            <person name="Timko M.P."/>
            <person name="dePamphilis C.W."/>
            <person name="Choi D."/>
            <person name="Shirasu K."/>
        </authorList>
    </citation>
    <scope>NUCLEOTIDE SEQUENCE [LARGE SCALE GENOMIC DNA]</scope>
    <source>
        <strain evidence="3">cv. UVA1</strain>
    </source>
</reference>
<evidence type="ECO:0000313" key="3">
    <source>
        <dbReference type="Proteomes" id="UP000325081"/>
    </source>
</evidence>
<keyword evidence="2" id="KW-0804">Transcription</keyword>
<feature type="compositionally biased region" description="Polar residues" evidence="1">
    <location>
        <begin position="115"/>
        <end position="125"/>
    </location>
</feature>
<dbReference type="AlphaFoldDB" id="A0A5A7RD94"/>
<proteinExistence type="predicted"/>
<feature type="region of interest" description="Disordered" evidence="1">
    <location>
        <begin position="104"/>
        <end position="133"/>
    </location>
</feature>
<comment type="caution">
    <text evidence="2">The sequence shown here is derived from an EMBL/GenBank/DDBJ whole genome shotgun (WGS) entry which is preliminary data.</text>
</comment>
<dbReference type="Proteomes" id="UP000325081">
    <property type="component" value="Unassembled WGS sequence"/>
</dbReference>
<accession>A0A5A7RD94</accession>
<dbReference type="GO" id="GO:0000428">
    <property type="term" value="C:DNA-directed RNA polymerase complex"/>
    <property type="evidence" value="ECO:0007669"/>
    <property type="project" value="UniProtKB-KW"/>
</dbReference>
<gene>
    <name evidence="2" type="ORF">STAS_31893</name>
</gene>